<dbReference type="RefSeq" id="WP_221024737.1">
    <property type="nucleotide sequence ID" value="NZ_JAIEZQ010000002.1"/>
</dbReference>
<comment type="caution">
    <text evidence="1">The sequence shown here is derived from an EMBL/GenBank/DDBJ whole genome shotgun (WGS) entry which is preliminary data.</text>
</comment>
<dbReference type="Proteomes" id="UP000754710">
    <property type="component" value="Unassembled WGS sequence"/>
</dbReference>
<evidence type="ECO:0008006" key="3">
    <source>
        <dbReference type="Google" id="ProtNLM"/>
    </source>
</evidence>
<sequence>MTYRLSRLMSTATASYGVYALAQPRHLGSALAESRKEQARYDVLARTYGARDLATSALGVLGRSERTVRAAMLLRIAGDLSDAAILSRETSDPAVRQKVLAVTLGWASLNALALLVDSRRAKR</sequence>
<evidence type="ECO:0000313" key="2">
    <source>
        <dbReference type="Proteomes" id="UP000754710"/>
    </source>
</evidence>
<gene>
    <name evidence="1" type="ORF">K1X13_08845</name>
</gene>
<reference evidence="1 2" key="1">
    <citation type="submission" date="2021-08" db="EMBL/GenBank/DDBJ databases">
        <title>Nocardioides bacterium WL0053 sp. nov., isolated from the sediment.</title>
        <authorList>
            <person name="Wang L."/>
            <person name="Zhang D."/>
            <person name="Zhang A."/>
        </authorList>
    </citation>
    <scope>NUCLEOTIDE SEQUENCE [LARGE SCALE GENOMIC DNA]</scope>
    <source>
        <strain evidence="1 2">WL0053</strain>
    </source>
</reference>
<organism evidence="1 2">
    <name type="scientific">Nocardioides jiangsuensis</name>
    <dbReference type="NCBI Taxonomy" id="2866161"/>
    <lineage>
        <taxon>Bacteria</taxon>
        <taxon>Bacillati</taxon>
        <taxon>Actinomycetota</taxon>
        <taxon>Actinomycetes</taxon>
        <taxon>Propionibacteriales</taxon>
        <taxon>Nocardioidaceae</taxon>
        <taxon>Nocardioides</taxon>
    </lineage>
</organism>
<name>A0ABS7RKA8_9ACTN</name>
<accession>A0ABS7RKA8</accession>
<keyword evidence="2" id="KW-1185">Reference proteome</keyword>
<evidence type="ECO:0000313" key="1">
    <source>
        <dbReference type="EMBL" id="MBY9074922.1"/>
    </source>
</evidence>
<protein>
    <recommendedName>
        <fullName evidence="3">HEAT repeat protein</fullName>
    </recommendedName>
</protein>
<dbReference type="EMBL" id="JAIEZQ010000002">
    <property type="protein sequence ID" value="MBY9074922.1"/>
    <property type="molecule type" value="Genomic_DNA"/>
</dbReference>
<proteinExistence type="predicted"/>